<gene>
    <name evidence="1" type="ORF">GA0070616_4423</name>
</gene>
<organism evidence="1 2">
    <name type="scientific">Micromonospora nigra</name>
    <dbReference type="NCBI Taxonomy" id="145857"/>
    <lineage>
        <taxon>Bacteria</taxon>
        <taxon>Bacillati</taxon>
        <taxon>Actinomycetota</taxon>
        <taxon>Actinomycetes</taxon>
        <taxon>Micromonosporales</taxon>
        <taxon>Micromonosporaceae</taxon>
        <taxon>Micromonospora</taxon>
    </lineage>
</organism>
<dbReference type="AlphaFoldDB" id="A0A1C6SRS6"/>
<sequence>MSDRVTTRKTLPTTSEGIGLSTVGGRWVHHCAVGRVGWSEG</sequence>
<evidence type="ECO:0000313" key="2">
    <source>
        <dbReference type="Proteomes" id="UP000199699"/>
    </source>
</evidence>
<protein>
    <submittedName>
        <fullName evidence="1">Uncharacterized protein</fullName>
    </submittedName>
</protein>
<reference evidence="1 2" key="1">
    <citation type="submission" date="2016-06" db="EMBL/GenBank/DDBJ databases">
        <authorList>
            <person name="Kjaerup R.B."/>
            <person name="Dalgaard T.S."/>
            <person name="Juul-Madsen H.R."/>
        </authorList>
    </citation>
    <scope>NUCLEOTIDE SEQUENCE [LARGE SCALE GENOMIC DNA]</scope>
    <source>
        <strain evidence="1 2">DSM 43818</strain>
    </source>
</reference>
<dbReference type="EMBL" id="FMHT01000003">
    <property type="protein sequence ID" value="SCL32276.1"/>
    <property type="molecule type" value="Genomic_DNA"/>
</dbReference>
<accession>A0A1C6SRS6</accession>
<keyword evidence="2" id="KW-1185">Reference proteome</keyword>
<dbReference type="Proteomes" id="UP000199699">
    <property type="component" value="Unassembled WGS sequence"/>
</dbReference>
<evidence type="ECO:0000313" key="1">
    <source>
        <dbReference type="EMBL" id="SCL32276.1"/>
    </source>
</evidence>
<proteinExistence type="predicted"/>
<name>A0A1C6SRS6_9ACTN</name>